<evidence type="ECO:0000313" key="4">
    <source>
        <dbReference type="Proteomes" id="UP000612009"/>
    </source>
</evidence>
<name>A0A811T6B4_9EURY</name>
<keyword evidence="1" id="KW-0812">Transmembrane</keyword>
<evidence type="ECO:0000256" key="1">
    <source>
        <dbReference type="SAM" id="Phobius"/>
    </source>
</evidence>
<dbReference type="InterPro" id="IPR019267">
    <property type="entry name" value="CRISPR-assoc_Cas6_C"/>
</dbReference>
<protein>
    <recommendedName>
        <fullName evidence="2">CRISPR-associated protein Cas6 C-terminal domain-containing protein</fullName>
    </recommendedName>
</protein>
<dbReference type="AlphaFoldDB" id="A0A811T6B4"/>
<organism evidence="3 4">
    <name type="scientific">Candidatus Argoarchaeum ethanivorans</name>
    <dbReference type="NCBI Taxonomy" id="2608793"/>
    <lineage>
        <taxon>Archaea</taxon>
        <taxon>Methanobacteriati</taxon>
        <taxon>Methanobacteriota</taxon>
        <taxon>Stenosarchaea group</taxon>
        <taxon>Methanomicrobia</taxon>
        <taxon>Methanosarcinales</taxon>
        <taxon>Methanosarcinales incertae sedis</taxon>
        <taxon>GOM Arc I cluster</taxon>
        <taxon>Candidatus Argoarchaeum</taxon>
    </lineage>
</organism>
<keyword evidence="1" id="KW-1133">Transmembrane helix</keyword>
<gene>
    <name evidence="3" type="ORF">LAKADJCE_00038</name>
</gene>
<feature type="domain" description="CRISPR-associated protein Cas6 C-terminal" evidence="2">
    <location>
        <begin position="187"/>
        <end position="309"/>
    </location>
</feature>
<evidence type="ECO:0000313" key="3">
    <source>
        <dbReference type="EMBL" id="CAD6491039.1"/>
    </source>
</evidence>
<comment type="caution">
    <text evidence="3">The sequence shown here is derived from an EMBL/GenBank/DDBJ whole genome shotgun (WGS) entry which is preliminary data.</text>
</comment>
<dbReference type="Pfam" id="PF10040">
    <property type="entry name" value="CRISPR_Cas6"/>
    <property type="match status" value="1"/>
</dbReference>
<dbReference type="Gene3D" id="3.30.70.1900">
    <property type="match status" value="1"/>
</dbReference>
<evidence type="ECO:0000259" key="2">
    <source>
        <dbReference type="Pfam" id="PF10040"/>
    </source>
</evidence>
<dbReference type="EMBL" id="CAJHIR010000002">
    <property type="protein sequence ID" value="CAD6491039.1"/>
    <property type="molecule type" value="Genomic_DNA"/>
</dbReference>
<feature type="transmembrane region" description="Helical" evidence="1">
    <location>
        <begin position="102"/>
        <end position="123"/>
    </location>
</feature>
<reference evidence="3" key="1">
    <citation type="submission" date="2020-10" db="EMBL/GenBank/DDBJ databases">
        <authorList>
            <person name="Hahn C.J."/>
            <person name="Laso-Perez R."/>
            <person name="Vulcano F."/>
            <person name="Vaziourakis K.-M."/>
            <person name="Stokke R."/>
            <person name="Steen I.H."/>
            <person name="Teske A."/>
            <person name="Boetius A."/>
            <person name="Liebeke M."/>
            <person name="Amann R."/>
            <person name="Knittel K."/>
        </authorList>
    </citation>
    <scope>NUCLEOTIDE SEQUENCE</scope>
    <source>
        <strain evidence="3">Gfbio:e3339647-f889-4370-9287-4fb5cb688e4c:AG392J18_GoMArc1</strain>
    </source>
</reference>
<sequence length="314" mass="36345">MKLSKCRFIIRPLEELILPPYKGSTFRGGFGHVLKRAVCVDREGECAKCVLRHECVYSYVFETSVSQEAREGGRLKGDYVPHPFVIEPPLDERQRYGMDDNLVFYLILVGRAVDYIPYFIFAFEELGRVGIGKGKGKYSLEKVISLTKDRKTLIYDGDSHFKDNLWVINSAELTGKAAQLNYHRVTLRFLTPTRIKYAGKLTRDIDFEILIRNLLRRLSWLAEVHCGEKWELDWKGLIKRAKENVKTVHSDLKWHDWERYSQRQATRMKMGGFVGEITFEGDLAEFVPYLTLGEYLHIGKGTVYGLGKYELKGE</sequence>
<keyword evidence="1" id="KW-0472">Membrane</keyword>
<proteinExistence type="predicted"/>
<accession>A0A811T6B4</accession>
<dbReference type="Proteomes" id="UP000612009">
    <property type="component" value="Unassembled WGS sequence"/>
</dbReference>